<dbReference type="OrthoDB" id="31118at2759"/>
<name>A0A151Z914_TIELA</name>
<dbReference type="InterPro" id="IPR000222">
    <property type="entry name" value="PP2C_BS"/>
</dbReference>
<keyword evidence="2 4" id="KW-0378">Hydrolase</keyword>
<dbReference type="InterPro" id="IPR001932">
    <property type="entry name" value="PPM-type_phosphatase-like_dom"/>
</dbReference>
<reference evidence="9 10" key="1">
    <citation type="submission" date="2015-12" db="EMBL/GenBank/DDBJ databases">
        <title>Dictyostelia acquired genes for synthesis and detection of signals that induce cell-type specialization by lateral gene transfer from prokaryotes.</title>
        <authorList>
            <person name="Gloeckner G."/>
            <person name="Schaap P."/>
        </authorList>
    </citation>
    <scope>NUCLEOTIDE SEQUENCE [LARGE SCALE GENOMIC DNA]</scope>
    <source>
        <strain evidence="9 10">TK</strain>
    </source>
</reference>
<dbReference type="PANTHER" id="PTHR47992">
    <property type="entry name" value="PROTEIN PHOSPHATASE"/>
    <property type="match status" value="1"/>
</dbReference>
<feature type="compositionally biased region" description="Low complexity" evidence="6">
    <location>
        <begin position="295"/>
        <end position="313"/>
    </location>
</feature>
<dbReference type="EMBL" id="LODT01000037">
    <property type="protein sequence ID" value="KYQ90440.1"/>
    <property type="molecule type" value="Genomic_DNA"/>
</dbReference>
<comment type="caution">
    <text evidence="9">The sequence shown here is derived from an EMBL/GenBank/DDBJ whole genome shotgun (WGS) entry which is preliminary data.</text>
</comment>
<feature type="region of interest" description="Disordered" evidence="6">
    <location>
        <begin position="226"/>
        <end position="321"/>
    </location>
</feature>
<keyword evidence="7" id="KW-0812">Transmembrane</keyword>
<accession>A0A151Z914</accession>
<evidence type="ECO:0000256" key="1">
    <source>
        <dbReference type="ARBA" id="ARBA00022723"/>
    </source>
</evidence>
<sequence>MISNEFIEFIFNLYYTSLSLIVISFFYQNQHYLFTSSTSSGGSTTSSPSSPSPLQSPNTLSPNTLSPTTGVNSSPLSGVSSPISLNIVDKDEQIRQLQDQIDKQRRDINQYYEKNKEEKLKTFNEKNVLTLEVKELRDKEKKLESENQQLKESLNTQKHKISDLTKDRDHIYASEHKLLGKVADFEKRERSLVELDKVSKQKITEQKDTIKTLKREIEDLKKKLKKSETQLDKLHSSSSPSSSSNSVLVSTTTTNSNSSFQTTTTQPVSIPNSQSSDSLSSVATSPSSDDDFAQLSNSPSNSSSSSTFSSTSTLGGGDSTTPKQIKSFIKNIKNDIFQKAQKSINKRLGPDFFAPPISSSPTKDIQSVVVNNNSNNTTPSNSQIVSSNSQLTQATLSATTTTSTSTNVITSSSSVTSMTTLKFDNLLSDELSQASTDEIKTEKSPRPPPLPMDLSTYSLGDLLIQSDIDLSSRLSELKVDSIDNNNNSNNIRSSADIEDQPCILNFAIKESENKVGLKRAKKKPLPGQTDMMEDVSFAKSPYNESKDIGLFGVFDGHAGKGAAESASKLFPVHVGNLIGKSLDSKDQGDLFVQCFSSVDNAMKSHEYEGCTATVAIVWKCSADQQRYLQVANLGDSSAYLCRGGRAIELTFDHKANDPREKQRLIDAGIPVTENQSRINGIAVSRSLGNHFVKDQNIGMIADPHVSQSMKIQPDDQFLILASDGLWDTISGQDACDLAQSKYPNGSTEMASLLLAAGVNSPLCKDNVTVLVIKLN</sequence>
<dbReference type="InterPro" id="IPR036457">
    <property type="entry name" value="PPM-type-like_dom_sf"/>
</dbReference>
<gene>
    <name evidence="9" type="ORF">DLAC_09063</name>
</gene>
<dbReference type="GO" id="GO:0046872">
    <property type="term" value="F:metal ion binding"/>
    <property type="evidence" value="ECO:0007669"/>
    <property type="project" value="UniProtKB-KW"/>
</dbReference>
<evidence type="ECO:0000256" key="5">
    <source>
        <dbReference type="SAM" id="Coils"/>
    </source>
</evidence>
<dbReference type="Pfam" id="PF00481">
    <property type="entry name" value="PP2C"/>
    <property type="match status" value="1"/>
</dbReference>
<feature type="domain" description="PPM-type phosphatase" evidence="8">
    <location>
        <begin position="514"/>
        <end position="774"/>
    </location>
</feature>
<comment type="similarity">
    <text evidence="4">Belongs to the PP2C family.</text>
</comment>
<dbReference type="InParanoid" id="A0A151Z914"/>
<keyword evidence="5" id="KW-0175">Coiled coil</keyword>
<evidence type="ECO:0000259" key="8">
    <source>
        <dbReference type="PROSITE" id="PS51746"/>
    </source>
</evidence>
<dbReference type="SUPFAM" id="SSF81606">
    <property type="entry name" value="PP2C-like"/>
    <property type="match status" value="1"/>
</dbReference>
<evidence type="ECO:0000313" key="10">
    <source>
        <dbReference type="Proteomes" id="UP000076078"/>
    </source>
</evidence>
<keyword evidence="7" id="KW-1133">Transmembrane helix</keyword>
<feature type="compositionally biased region" description="Low complexity" evidence="6">
    <location>
        <begin position="37"/>
        <end position="63"/>
    </location>
</feature>
<dbReference type="OMA" id="QNIGMIS"/>
<dbReference type="Gene3D" id="3.60.40.10">
    <property type="entry name" value="PPM-type phosphatase domain"/>
    <property type="match status" value="1"/>
</dbReference>
<keyword evidence="7" id="KW-0472">Membrane</keyword>
<feature type="region of interest" description="Disordered" evidence="6">
    <location>
        <begin position="37"/>
        <end position="78"/>
    </location>
</feature>
<feature type="compositionally biased region" description="Polar residues" evidence="6">
    <location>
        <begin position="266"/>
        <end position="287"/>
    </location>
</feature>
<keyword evidence="1" id="KW-0479">Metal-binding</keyword>
<keyword evidence="3 4" id="KW-0904">Protein phosphatase</keyword>
<dbReference type="FunCoup" id="A0A151Z914">
    <property type="interactions" value="738"/>
</dbReference>
<feature type="compositionally biased region" description="Low complexity" evidence="6">
    <location>
        <begin position="236"/>
        <end position="265"/>
    </location>
</feature>
<feature type="transmembrane region" description="Helical" evidence="7">
    <location>
        <begin position="9"/>
        <end position="27"/>
    </location>
</feature>
<evidence type="ECO:0000256" key="3">
    <source>
        <dbReference type="ARBA" id="ARBA00022912"/>
    </source>
</evidence>
<dbReference type="SMART" id="SM00332">
    <property type="entry name" value="PP2Cc"/>
    <property type="match status" value="1"/>
</dbReference>
<dbReference type="Proteomes" id="UP000076078">
    <property type="component" value="Unassembled WGS sequence"/>
</dbReference>
<feature type="region of interest" description="Disordered" evidence="6">
    <location>
        <begin position="435"/>
        <end position="454"/>
    </location>
</feature>
<evidence type="ECO:0000313" key="9">
    <source>
        <dbReference type="EMBL" id="KYQ90440.1"/>
    </source>
</evidence>
<dbReference type="STRING" id="361077.A0A151Z914"/>
<feature type="coiled-coil region" evidence="5">
    <location>
        <begin position="87"/>
        <end position="167"/>
    </location>
</feature>
<dbReference type="AlphaFoldDB" id="A0A151Z914"/>
<dbReference type="GO" id="GO:0004722">
    <property type="term" value="F:protein serine/threonine phosphatase activity"/>
    <property type="evidence" value="ECO:0007669"/>
    <property type="project" value="InterPro"/>
</dbReference>
<dbReference type="InterPro" id="IPR015655">
    <property type="entry name" value="PP2C"/>
</dbReference>
<evidence type="ECO:0000256" key="7">
    <source>
        <dbReference type="SAM" id="Phobius"/>
    </source>
</evidence>
<proteinExistence type="inferred from homology"/>
<dbReference type="PROSITE" id="PS01032">
    <property type="entry name" value="PPM_1"/>
    <property type="match status" value="1"/>
</dbReference>
<organism evidence="9 10">
    <name type="scientific">Tieghemostelium lacteum</name>
    <name type="common">Slime mold</name>
    <name type="synonym">Dictyostelium lacteum</name>
    <dbReference type="NCBI Taxonomy" id="361077"/>
    <lineage>
        <taxon>Eukaryota</taxon>
        <taxon>Amoebozoa</taxon>
        <taxon>Evosea</taxon>
        <taxon>Eumycetozoa</taxon>
        <taxon>Dictyostelia</taxon>
        <taxon>Dictyosteliales</taxon>
        <taxon>Raperosteliaceae</taxon>
        <taxon>Tieghemostelium</taxon>
    </lineage>
</organism>
<keyword evidence="10" id="KW-1185">Reference proteome</keyword>
<evidence type="ECO:0000256" key="6">
    <source>
        <dbReference type="SAM" id="MobiDB-lite"/>
    </source>
</evidence>
<dbReference type="PROSITE" id="PS51746">
    <property type="entry name" value="PPM_2"/>
    <property type="match status" value="1"/>
</dbReference>
<evidence type="ECO:0000256" key="4">
    <source>
        <dbReference type="RuleBase" id="RU003465"/>
    </source>
</evidence>
<feature type="compositionally biased region" description="Basic and acidic residues" evidence="6">
    <location>
        <begin position="226"/>
        <end position="235"/>
    </location>
</feature>
<dbReference type="CDD" id="cd00143">
    <property type="entry name" value="PP2Cc"/>
    <property type="match status" value="1"/>
</dbReference>
<protein>
    <submittedName>
        <fullName evidence="9">Protein phosphatase 2C</fullName>
    </submittedName>
</protein>
<evidence type="ECO:0000256" key="2">
    <source>
        <dbReference type="ARBA" id="ARBA00022801"/>
    </source>
</evidence>